<feature type="region of interest" description="Disordered" evidence="1">
    <location>
        <begin position="37"/>
        <end position="59"/>
    </location>
</feature>
<name>A0A4Z2HZ16_9TELE</name>
<dbReference type="AlphaFoldDB" id="A0A4Z2HZ16"/>
<dbReference type="Proteomes" id="UP000314294">
    <property type="component" value="Unassembled WGS sequence"/>
</dbReference>
<keyword evidence="3" id="KW-1185">Reference proteome</keyword>
<protein>
    <submittedName>
        <fullName evidence="2">Uncharacterized protein</fullName>
    </submittedName>
</protein>
<evidence type="ECO:0000313" key="3">
    <source>
        <dbReference type="Proteomes" id="UP000314294"/>
    </source>
</evidence>
<comment type="caution">
    <text evidence="2">The sequence shown here is derived from an EMBL/GenBank/DDBJ whole genome shotgun (WGS) entry which is preliminary data.</text>
</comment>
<gene>
    <name evidence="2" type="ORF">EYF80_019563</name>
</gene>
<evidence type="ECO:0000313" key="2">
    <source>
        <dbReference type="EMBL" id="TNN70192.1"/>
    </source>
</evidence>
<accession>A0A4Z2HZ16</accession>
<evidence type="ECO:0000256" key="1">
    <source>
        <dbReference type="SAM" id="MobiDB-lite"/>
    </source>
</evidence>
<organism evidence="2 3">
    <name type="scientific">Liparis tanakae</name>
    <name type="common">Tanaka's snailfish</name>
    <dbReference type="NCBI Taxonomy" id="230148"/>
    <lineage>
        <taxon>Eukaryota</taxon>
        <taxon>Metazoa</taxon>
        <taxon>Chordata</taxon>
        <taxon>Craniata</taxon>
        <taxon>Vertebrata</taxon>
        <taxon>Euteleostomi</taxon>
        <taxon>Actinopterygii</taxon>
        <taxon>Neopterygii</taxon>
        <taxon>Teleostei</taxon>
        <taxon>Neoteleostei</taxon>
        <taxon>Acanthomorphata</taxon>
        <taxon>Eupercaria</taxon>
        <taxon>Perciformes</taxon>
        <taxon>Cottioidei</taxon>
        <taxon>Cottales</taxon>
        <taxon>Liparidae</taxon>
        <taxon>Liparis</taxon>
    </lineage>
</organism>
<sequence length="59" mass="6417">MCGHQGVMKGHVRPPGSYEGPCAATWELRRVMCSHQGARKGHVRPPGSYEGPCVATREL</sequence>
<reference evidence="2 3" key="1">
    <citation type="submission" date="2019-03" db="EMBL/GenBank/DDBJ databases">
        <title>First draft genome of Liparis tanakae, snailfish: a comprehensive survey of snailfish specific genes.</title>
        <authorList>
            <person name="Kim W."/>
            <person name="Song I."/>
            <person name="Jeong J.-H."/>
            <person name="Kim D."/>
            <person name="Kim S."/>
            <person name="Ryu S."/>
            <person name="Song J.Y."/>
            <person name="Lee S.K."/>
        </authorList>
    </citation>
    <scope>NUCLEOTIDE SEQUENCE [LARGE SCALE GENOMIC DNA]</scope>
    <source>
        <tissue evidence="2">Muscle</tissue>
    </source>
</reference>
<proteinExistence type="predicted"/>
<dbReference type="EMBL" id="SRLO01000166">
    <property type="protein sequence ID" value="TNN70192.1"/>
    <property type="molecule type" value="Genomic_DNA"/>
</dbReference>